<protein>
    <submittedName>
        <fullName evidence="3">Uncharacterized protein</fullName>
    </submittedName>
</protein>
<sequence>MRKFWLPVAGLAAVMCMPLASPAGSAQAATESLADTGSATSQVTQPLPKCEDFSFDEDYGDAKGRACWHGQKGKGWVHDKKWDKKCVWVHMEWEMKDGATKSWDSPKACGKSTKKHFQYESPKKSVSAKAELRTG</sequence>
<organism evidence="3 4">
    <name type="scientific">Kibdelosporangium aridum</name>
    <dbReference type="NCBI Taxonomy" id="2030"/>
    <lineage>
        <taxon>Bacteria</taxon>
        <taxon>Bacillati</taxon>
        <taxon>Actinomycetota</taxon>
        <taxon>Actinomycetes</taxon>
        <taxon>Pseudonocardiales</taxon>
        <taxon>Pseudonocardiaceae</taxon>
        <taxon>Kibdelosporangium</taxon>
    </lineage>
</organism>
<gene>
    <name evidence="3" type="ORF">DMH04_52340</name>
</gene>
<accession>A0A428Y8D4</accession>
<evidence type="ECO:0000313" key="4">
    <source>
        <dbReference type="Proteomes" id="UP000287547"/>
    </source>
</evidence>
<feature type="region of interest" description="Disordered" evidence="1">
    <location>
        <begin position="101"/>
        <end position="135"/>
    </location>
</feature>
<evidence type="ECO:0000256" key="2">
    <source>
        <dbReference type="SAM" id="SignalP"/>
    </source>
</evidence>
<comment type="caution">
    <text evidence="3">The sequence shown here is derived from an EMBL/GenBank/DDBJ whole genome shotgun (WGS) entry which is preliminary data.</text>
</comment>
<dbReference type="AlphaFoldDB" id="A0A428Y8D4"/>
<dbReference type="RefSeq" id="WP_033384476.1">
    <property type="nucleotide sequence ID" value="NZ_QHKI01000103.1"/>
</dbReference>
<proteinExistence type="predicted"/>
<evidence type="ECO:0000313" key="3">
    <source>
        <dbReference type="EMBL" id="RSM63866.1"/>
    </source>
</evidence>
<dbReference type="EMBL" id="QHKI01000103">
    <property type="protein sequence ID" value="RSM63866.1"/>
    <property type="molecule type" value="Genomic_DNA"/>
</dbReference>
<feature type="signal peptide" evidence="2">
    <location>
        <begin position="1"/>
        <end position="28"/>
    </location>
</feature>
<feature type="chain" id="PRO_5019213624" evidence="2">
    <location>
        <begin position="29"/>
        <end position="135"/>
    </location>
</feature>
<reference evidence="3 4" key="1">
    <citation type="submission" date="2018-05" db="EMBL/GenBank/DDBJ databases">
        <title>Evolution of GPA BGCs.</title>
        <authorList>
            <person name="Waglechner N."/>
            <person name="Wright G.D."/>
        </authorList>
    </citation>
    <scope>NUCLEOTIDE SEQUENCE [LARGE SCALE GENOMIC DNA]</scope>
    <source>
        <strain evidence="3 4">A82846</strain>
    </source>
</reference>
<name>A0A428Y8D4_KIBAR</name>
<dbReference type="Proteomes" id="UP000287547">
    <property type="component" value="Unassembled WGS sequence"/>
</dbReference>
<evidence type="ECO:0000256" key="1">
    <source>
        <dbReference type="SAM" id="MobiDB-lite"/>
    </source>
</evidence>
<keyword evidence="2" id="KW-0732">Signal</keyword>